<keyword evidence="2" id="KW-0067">ATP-binding</keyword>
<sequence>MSFKKLIEPLADAINHKGFKEPLPLQKQILSKIKSGASLFVIAPESSGKTTSLIISVIQKLKYAKEDAPRALIFVKDKQAALNLELEFNAFKRGTDLRVFCAYDEHDIDIQRDNIYEGTDIVIATPKRLNKLFYLNGINLNKLQMCIVEDADFLFRNSNFAQVTRTPESIGKCQYLVFTDTFDARFKRWQAAFMYNAQVVKFNQALLR</sequence>
<protein>
    <submittedName>
        <fullName evidence="2">DEAD/DEAH box helicase</fullName>
    </submittedName>
</protein>
<evidence type="ECO:0000313" key="2">
    <source>
        <dbReference type="EMBL" id="MFD2533529.1"/>
    </source>
</evidence>
<gene>
    <name evidence="2" type="ORF">ACFSQS_00320</name>
</gene>
<dbReference type="RefSeq" id="WP_388012317.1">
    <property type="nucleotide sequence ID" value="NZ_JBHUDT010000001.1"/>
</dbReference>
<proteinExistence type="predicted"/>
<comment type="caution">
    <text evidence="2">The sequence shown here is derived from an EMBL/GenBank/DDBJ whole genome shotgun (WGS) entry which is preliminary data.</text>
</comment>
<feature type="domain" description="Helicase ATP-binding" evidence="1">
    <location>
        <begin position="30"/>
        <end position="200"/>
    </location>
</feature>
<evidence type="ECO:0000259" key="1">
    <source>
        <dbReference type="PROSITE" id="PS51192"/>
    </source>
</evidence>
<dbReference type="PANTHER" id="PTHR47958">
    <property type="entry name" value="ATP-DEPENDENT RNA HELICASE DBP3"/>
    <property type="match status" value="1"/>
</dbReference>
<dbReference type="PROSITE" id="PS51192">
    <property type="entry name" value="HELICASE_ATP_BIND_1"/>
    <property type="match status" value="1"/>
</dbReference>
<keyword evidence="2" id="KW-0347">Helicase</keyword>
<dbReference type="Proteomes" id="UP001597441">
    <property type="component" value="Unassembled WGS sequence"/>
</dbReference>
<dbReference type="InterPro" id="IPR027417">
    <property type="entry name" value="P-loop_NTPase"/>
</dbReference>
<reference evidence="3" key="1">
    <citation type="journal article" date="2019" name="Int. J. Syst. Evol. Microbiol.">
        <title>The Global Catalogue of Microorganisms (GCM) 10K type strain sequencing project: providing services to taxonomists for standard genome sequencing and annotation.</title>
        <authorList>
            <consortium name="The Broad Institute Genomics Platform"/>
            <consortium name="The Broad Institute Genome Sequencing Center for Infectious Disease"/>
            <person name="Wu L."/>
            <person name="Ma J."/>
        </authorList>
    </citation>
    <scope>NUCLEOTIDE SEQUENCE [LARGE SCALE GENOMIC DNA]</scope>
    <source>
        <strain evidence="3">KCTC 42903</strain>
    </source>
</reference>
<dbReference type="SMART" id="SM00487">
    <property type="entry name" value="DEXDc"/>
    <property type="match status" value="1"/>
</dbReference>
<dbReference type="InterPro" id="IPR011545">
    <property type="entry name" value="DEAD/DEAH_box_helicase_dom"/>
</dbReference>
<name>A0ABW5JMW8_9FLAO</name>
<accession>A0ABW5JMW8</accession>
<keyword evidence="3" id="KW-1185">Reference proteome</keyword>
<dbReference type="Pfam" id="PF00270">
    <property type="entry name" value="DEAD"/>
    <property type="match status" value="1"/>
</dbReference>
<organism evidence="2 3">
    <name type="scientific">Gelatiniphilus marinus</name>
    <dbReference type="NCBI Taxonomy" id="1759464"/>
    <lineage>
        <taxon>Bacteria</taxon>
        <taxon>Pseudomonadati</taxon>
        <taxon>Bacteroidota</taxon>
        <taxon>Flavobacteriia</taxon>
        <taxon>Flavobacteriales</taxon>
        <taxon>Flavobacteriaceae</taxon>
        <taxon>Gelatiniphilus</taxon>
    </lineage>
</organism>
<dbReference type="InterPro" id="IPR014001">
    <property type="entry name" value="Helicase_ATP-bd"/>
</dbReference>
<dbReference type="SUPFAM" id="SSF52540">
    <property type="entry name" value="P-loop containing nucleoside triphosphate hydrolases"/>
    <property type="match status" value="1"/>
</dbReference>
<keyword evidence="2" id="KW-0547">Nucleotide-binding</keyword>
<evidence type="ECO:0000313" key="3">
    <source>
        <dbReference type="Proteomes" id="UP001597441"/>
    </source>
</evidence>
<dbReference type="GO" id="GO:0004386">
    <property type="term" value="F:helicase activity"/>
    <property type="evidence" value="ECO:0007669"/>
    <property type="project" value="UniProtKB-KW"/>
</dbReference>
<keyword evidence="2" id="KW-0378">Hydrolase</keyword>
<dbReference type="EMBL" id="JBHULK010000001">
    <property type="protein sequence ID" value="MFD2533529.1"/>
    <property type="molecule type" value="Genomic_DNA"/>
</dbReference>
<dbReference type="Gene3D" id="3.40.50.300">
    <property type="entry name" value="P-loop containing nucleotide triphosphate hydrolases"/>
    <property type="match status" value="1"/>
</dbReference>